<reference evidence="2 3" key="1">
    <citation type="submission" date="2019-08" db="EMBL/GenBank/DDBJ databases">
        <title>Seonamhaeicola sediminis sp. nov., isolated from marine sediment.</title>
        <authorList>
            <person name="Cao W.R."/>
        </authorList>
    </citation>
    <scope>NUCLEOTIDE SEQUENCE [LARGE SCALE GENOMIC DNA]</scope>
    <source>
        <strain evidence="2 3">B011</strain>
    </source>
</reference>
<dbReference type="EMBL" id="VSDQ01000679">
    <property type="protein sequence ID" value="TYA73991.1"/>
    <property type="molecule type" value="Genomic_DNA"/>
</dbReference>
<dbReference type="OrthoDB" id="2168082at2"/>
<dbReference type="PANTHER" id="PTHR37299">
    <property type="entry name" value="TRANSCRIPTIONAL REGULATOR-RELATED"/>
    <property type="match status" value="1"/>
</dbReference>
<gene>
    <name evidence="2" type="ORF">FUA24_11635</name>
</gene>
<dbReference type="Gene3D" id="2.40.50.1020">
    <property type="entry name" value="LytTr DNA-binding domain"/>
    <property type="match status" value="1"/>
</dbReference>
<sequence>MNNLQNTNTLRVLDVNSFNLEDIIQALNGASTDKNNEIFYLVVVNSKEKQNVIKTPQNQGLKGKILIPLQDGFEVINKASIVYCEADDNYTELYLRNGEKYLVSKTLKYFEDILGSENFVRIHKSFLVNVNDIVKYYRKGKTGSVLLSNGKEIAVSATKRVNLMSYFK</sequence>
<protein>
    <submittedName>
        <fullName evidence="2">LytTR family transcriptional regulator</fullName>
    </submittedName>
</protein>
<dbReference type="InterPro" id="IPR007492">
    <property type="entry name" value="LytTR_DNA-bd_dom"/>
</dbReference>
<evidence type="ECO:0000313" key="2">
    <source>
        <dbReference type="EMBL" id="TYA73991.1"/>
    </source>
</evidence>
<dbReference type="AlphaFoldDB" id="A0A5D0HS69"/>
<feature type="domain" description="HTH LytTR-type" evidence="1">
    <location>
        <begin position="65"/>
        <end position="168"/>
    </location>
</feature>
<accession>A0A5D0HS69</accession>
<dbReference type="SMART" id="SM00850">
    <property type="entry name" value="LytTR"/>
    <property type="match status" value="1"/>
</dbReference>
<dbReference type="GO" id="GO:0003677">
    <property type="term" value="F:DNA binding"/>
    <property type="evidence" value="ECO:0007669"/>
    <property type="project" value="InterPro"/>
</dbReference>
<proteinExistence type="predicted"/>
<dbReference type="Pfam" id="PF04397">
    <property type="entry name" value="LytTR"/>
    <property type="match status" value="1"/>
</dbReference>
<comment type="caution">
    <text evidence="2">The sequence shown here is derived from an EMBL/GenBank/DDBJ whole genome shotgun (WGS) entry which is preliminary data.</text>
</comment>
<dbReference type="Proteomes" id="UP000323930">
    <property type="component" value="Unassembled WGS sequence"/>
</dbReference>
<organism evidence="2 3">
    <name type="scientific">Seonamhaeicola marinus</name>
    <dbReference type="NCBI Taxonomy" id="1912246"/>
    <lineage>
        <taxon>Bacteria</taxon>
        <taxon>Pseudomonadati</taxon>
        <taxon>Bacteroidota</taxon>
        <taxon>Flavobacteriia</taxon>
        <taxon>Flavobacteriales</taxon>
        <taxon>Flavobacteriaceae</taxon>
    </lineage>
</organism>
<dbReference type="GO" id="GO:0000156">
    <property type="term" value="F:phosphorelay response regulator activity"/>
    <property type="evidence" value="ECO:0007669"/>
    <property type="project" value="InterPro"/>
</dbReference>
<dbReference type="PANTHER" id="PTHR37299:SF1">
    <property type="entry name" value="STAGE 0 SPORULATION PROTEIN A HOMOLOG"/>
    <property type="match status" value="1"/>
</dbReference>
<dbReference type="InterPro" id="IPR046947">
    <property type="entry name" value="LytR-like"/>
</dbReference>
<evidence type="ECO:0000313" key="3">
    <source>
        <dbReference type="Proteomes" id="UP000323930"/>
    </source>
</evidence>
<keyword evidence="3" id="KW-1185">Reference proteome</keyword>
<dbReference type="PROSITE" id="PS50930">
    <property type="entry name" value="HTH_LYTTR"/>
    <property type="match status" value="1"/>
</dbReference>
<evidence type="ECO:0000259" key="1">
    <source>
        <dbReference type="PROSITE" id="PS50930"/>
    </source>
</evidence>
<dbReference type="RefSeq" id="WP_148542449.1">
    <property type="nucleotide sequence ID" value="NZ_VSDQ01000679.1"/>
</dbReference>
<name>A0A5D0HS69_9FLAO</name>